<dbReference type="GO" id="GO:0004564">
    <property type="term" value="F:beta-fructofuranosidase activity"/>
    <property type="evidence" value="ECO:0007669"/>
    <property type="project" value="UniProtKB-EC"/>
</dbReference>
<dbReference type="EC" id="3.2.1.26" evidence="4"/>
<evidence type="ECO:0000259" key="6">
    <source>
        <dbReference type="Pfam" id="PF00251"/>
    </source>
</evidence>
<feature type="domain" description="Glycosyl hydrolase family 32 N-terminal" evidence="6">
    <location>
        <begin position="38"/>
        <end position="339"/>
    </location>
</feature>
<dbReference type="InterPro" id="IPR013148">
    <property type="entry name" value="Glyco_hydro_32_N"/>
</dbReference>
<dbReference type="EMBL" id="BBMT01000019">
    <property type="protein sequence ID" value="GAL37607.1"/>
    <property type="molecule type" value="Genomic_DNA"/>
</dbReference>
<evidence type="ECO:0000256" key="1">
    <source>
        <dbReference type="ARBA" id="ARBA00009902"/>
    </source>
</evidence>
<comment type="function">
    <text evidence="5">Enables the bacterium to metabolize sucrose as a sole carbon source.</text>
</comment>
<dbReference type="PANTHER" id="PTHR43101">
    <property type="entry name" value="BETA-FRUCTOSIDASE"/>
    <property type="match status" value="1"/>
</dbReference>
<keyword evidence="3 4" id="KW-0326">Glycosidase</keyword>
<reference evidence="8 9" key="1">
    <citation type="submission" date="2014-09" db="EMBL/GenBank/DDBJ databases">
        <title>Vibrio maritimus JCM 19240. (C210) whole genome shotgun sequence.</title>
        <authorList>
            <person name="Sawabe T."/>
            <person name="Meirelles P."/>
            <person name="Nakanishi M."/>
            <person name="Sayaka M."/>
            <person name="Hattori M."/>
            <person name="Ohkuma M."/>
        </authorList>
    </citation>
    <scope>NUCLEOTIDE SEQUENCE [LARGE SCALE GENOMIC DNA]</scope>
    <source>
        <strain evidence="8 9">JCM 19240</strain>
    </source>
</reference>
<dbReference type="InterPro" id="IPR023296">
    <property type="entry name" value="Glyco_hydro_beta-prop_sf"/>
</dbReference>
<dbReference type="AlphaFoldDB" id="A0A090U3V7"/>
<dbReference type="InterPro" id="IPR051214">
    <property type="entry name" value="GH32_Enzymes"/>
</dbReference>
<evidence type="ECO:0000256" key="5">
    <source>
        <dbReference type="RuleBase" id="RU365015"/>
    </source>
</evidence>
<keyword evidence="5" id="KW-0963">Cytoplasm</keyword>
<dbReference type="UniPathway" id="UPA00238"/>
<organism evidence="8 9">
    <name type="scientific">Vibrio maritimus</name>
    <dbReference type="NCBI Taxonomy" id="990268"/>
    <lineage>
        <taxon>Bacteria</taxon>
        <taxon>Pseudomonadati</taxon>
        <taxon>Pseudomonadota</taxon>
        <taxon>Gammaproteobacteria</taxon>
        <taxon>Vibrionales</taxon>
        <taxon>Vibrionaceae</taxon>
        <taxon>Vibrio</taxon>
    </lineage>
</organism>
<dbReference type="NCBIfam" id="TIGR01322">
    <property type="entry name" value="scrB_fam"/>
    <property type="match status" value="1"/>
</dbReference>
<accession>A0A090U3V7</accession>
<comment type="pathway">
    <text evidence="5">Glycan biosynthesis; sucrose metabolism.</text>
</comment>
<dbReference type="SUPFAM" id="SSF75005">
    <property type="entry name" value="Arabinanase/levansucrase/invertase"/>
    <property type="match status" value="1"/>
</dbReference>
<dbReference type="Pfam" id="PF00251">
    <property type="entry name" value="Glyco_hydro_32N"/>
    <property type="match status" value="1"/>
</dbReference>
<dbReference type="InterPro" id="IPR013189">
    <property type="entry name" value="Glyco_hydro_32_C"/>
</dbReference>
<dbReference type="SUPFAM" id="SSF49899">
    <property type="entry name" value="Concanavalin A-like lectins/glucanases"/>
    <property type="match status" value="1"/>
</dbReference>
<evidence type="ECO:0000256" key="3">
    <source>
        <dbReference type="ARBA" id="ARBA00023295"/>
    </source>
</evidence>
<dbReference type="Gene3D" id="2.60.120.560">
    <property type="entry name" value="Exo-inulinase, domain 1"/>
    <property type="match status" value="1"/>
</dbReference>
<dbReference type="Proteomes" id="UP000029224">
    <property type="component" value="Unassembled WGS sequence"/>
</dbReference>
<comment type="similarity">
    <text evidence="1 4">Belongs to the glycosyl hydrolase 32 family.</text>
</comment>
<dbReference type="InterPro" id="IPR001362">
    <property type="entry name" value="Glyco_hydro_32"/>
</dbReference>
<comment type="caution">
    <text evidence="8">The sequence shown here is derived from an EMBL/GenBank/DDBJ whole genome shotgun (WGS) entry which is preliminary data.</text>
</comment>
<reference evidence="8 9" key="2">
    <citation type="submission" date="2014-09" db="EMBL/GenBank/DDBJ databases">
        <authorList>
            <consortium name="NBRP consortium"/>
            <person name="Sawabe T."/>
            <person name="Meirelles P."/>
            <person name="Nakanishi M."/>
            <person name="Sayaka M."/>
            <person name="Hattori M."/>
            <person name="Ohkuma M."/>
        </authorList>
    </citation>
    <scope>NUCLEOTIDE SEQUENCE [LARGE SCALE GENOMIC DNA]</scope>
    <source>
        <strain evidence="8 9">JCM 19240</strain>
    </source>
</reference>
<dbReference type="GO" id="GO:0005737">
    <property type="term" value="C:cytoplasm"/>
    <property type="evidence" value="ECO:0007669"/>
    <property type="project" value="UniProtKB-SubCell"/>
</dbReference>
<dbReference type="Pfam" id="PF08244">
    <property type="entry name" value="Glyco_hydro_32C"/>
    <property type="match status" value="1"/>
</dbReference>
<dbReference type="InterPro" id="IPR018053">
    <property type="entry name" value="Glyco_hydro_32_AS"/>
</dbReference>
<dbReference type="SMART" id="SM00640">
    <property type="entry name" value="Glyco_32"/>
    <property type="match status" value="1"/>
</dbReference>
<dbReference type="GO" id="GO:0005985">
    <property type="term" value="P:sucrose metabolic process"/>
    <property type="evidence" value="ECO:0007669"/>
    <property type="project" value="UniProtKB-UniPathway"/>
</dbReference>
<proteinExistence type="inferred from homology"/>
<dbReference type="OrthoDB" id="9801455at2"/>
<evidence type="ECO:0000259" key="7">
    <source>
        <dbReference type="Pfam" id="PF08244"/>
    </source>
</evidence>
<dbReference type="CDD" id="cd18623">
    <property type="entry name" value="GH32_ScrB-like"/>
    <property type="match status" value="1"/>
</dbReference>
<evidence type="ECO:0000313" key="9">
    <source>
        <dbReference type="Proteomes" id="UP000029224"/>
    </source>
</evidence>
<evidence type="ECO:0000256" key="4">
    <source>
        <dbReference type="RuleBase" id="RU362110"/>
    </source>
</evidence>
<comment type="subcellular location">
    <subcellularLocation>
        <location evidence="5">Cytoplasm</location>
    </subcellularLocation>
</comment>
<feature type="domain" description="Glycosyl hydrolase family 32 C-terminal" evidence="7">
    <location>
        <begin position="346"/>
        <end position="450"/>
    </location>
</feature>
<dbReference type="Gene3D" id="2.115.10.20">
    <property type="entry name" value="Glycosyl hydrolase domain, family 43"/>
    <property type="match status" value="1"/>
</dbReference>
<comment type="catalytic activity">
    <reaction evidence="4">
        <text>Hydrolysis of terminal non-reducing beta-D-fructofuranoside residues in beta-D-fructofuranosides.</text>
        <dbReference type="EC" id="3.2.1.26"/>
    </reaction>
</comment>
<keyword evidence="5" id="KW-0119">Carbohydrate metabolism</keyword>
<sequence length="475" mass="54348">MDFSNRQNRMVRLDEVSDEYLQHIAKLTKQDPYYPSYHIAPKHGLVNDPNGLCYFNGEHHIFYQWFPLGPVHGLKHWYHVSTNDFVHFTDRGVALYPDQDYDQHGCHTGVAVVEGEHLNLLYTAHYVPEPEAGHPTQILAVMDKQGNVQKKGVVVDFNSEHYTHNMRDPVTLRRGDDYYMLIGAESHQHEGKLAIYGGSALDSYQYLGNVDIGLDNFGFMWECPNYYEQDDKGVFIFSPQGVSSESKYDLKNVFSVVYIVGKPIDTEKRVFENQGYSELDKGFDFYAPQTYLDPQGRRILIGWLGNSKSEYPTDKNCWAHMLTLPREVTIRGNKLIQQPLEELKALRHTTQPLTASNALNSRAFELELTVESNFCLELANDNGDKMVFSGNEDEWILDRTDVTEVHAAEFGTVRFAKRLSSQSQVRVFVDHSSIEIFCDDGETVFTSRLFVAQLSQLLLTGAEGNIHYLKGLQYQ</sequence>
<keyword evidence="2 4" id="KW-0378">Hydrolase</keyword>
<dbReference type="InterPro" id="IPR013320">
    <property type="entry name" value="ConA-like_dom_sf"/>
</dbReference>
<dbReference type="InterPro" id="IPR006232">
    <property type="entry name" value="Suc6P_hydrolase"/>
</dbReference>
<protein>
    <recommendedName>
        <fullName evidence="4">Sucrose-6-phosphate hydrolase</fullName>
        <ecNumber evidence="4">3.2.1.26</ecNumber>
    </recommendedName>
    <alternativeName>
        <fullName evidence="5">Invertase</fullName>
    </alternativeName>
</protein>
<dbReference type="PROSITE" id="PS00609">
    <property type="entry name" value="GLYCOSYL_HYDROL_F32"/>
    <property type="match status" value="1"/>
</dbReference>
<evidence type="ECO:0000256" key="2">
    <source>
        <dbReference type="ARBA" id="ARBA00022801"/>
    </source>
</evidence>
<dbReference type="PANTHER" id="PTHR43101:SF1">
    <property type="entry name" value="BETA-FRUCTOSIDASE"/>
    <property type="match status" value="1"/>
</dbReference>
<keyword evidence="9" id="KW-1185">Reference proteome</keyword>
<evidence type="ECO:0000313" key="8">
    <source>
        <dbReference type="EMBL" id="GAL37607.1"/>
    </source>
</evidence>
<name>A0A090U3V7_9VIBR</name>
<gene>
    <name evidence="8" type="ORF">JCM19240_6785</name>
</gene>